<dbReference type="AlphaFoldDB" id="A0A6M3IF05"/>
<protein>
    <submittedName>
        <fullName evidence="1">Uncharacterized protein</fullName>
    </submittedName>
</protein>
<accession>A0A6M3IF05</accession>
<dbReference type="EMBL" id="MT141193">
    <property type="protein sequence ID" value="QJA55991.1"/>
    <property type="molecule type" value="Genomic_DNA"/>
</dbReference>
<proteinExistence type="predicted"/>
<gene>
    <name evidence="2" type="ORF">MM415A01383_0014</name>
    <name evidence="1" type="ORF">MM415B01946_0014</name>
</gene>
<name>A0A6M3IF05_9ZZZZ</name>
<reference evidence="1" key="1">
    <citation type="submission" date="2020-03" db="EMBL/GenBank/DDBJ databases">
        <title>The deep terrestrial virosphere.</title>
        <authorList>
            <person name="Holmfeldt K."/>
            <person name="Nilsson E."/>
            <person name="Simone D."/>
            <person name="Lopez-Fernandez M."/>
            <person name="Wu X."/>
            <person name="de Brujin I."/>
            <person name="Lundin D."/>
            <person name="Andersson A."/>
            <person name="Bertilsson S."/>
            <person name="Dopson M."/>
        </authorList>
    </citation>
    <scope>NUCLEOTIDE SEQUENCE</scope>
    <source>
        <strain evidence="2">MM415A01383</strain>
        <strain evidence="1">MM415B01946</strain>
    </source>
</reference>
<organism evidence="1">
    <name type="scientific">viral metagenome</name>
    <dbReference type="NCBI Taxonomy" id="1070528"/>
    <lineage>
        <taxon>unclassified sequences</taxon>
        <taxon>metagenomes</taxon>
        <taxon>organismal metagenomes</taxon>
    </lineage>
</organism>
<dbReference type="EMBL" id="MT142256">
    <property type="protein sequence ID" value="QJA76987.1"/>
    <property type="molecule type" value="Genomic_DNA"/>
</dbReference>
<evidence type="ECO:0000313" key="1">
    <source>
        <dbReference type="EMBL" id="QJA55991.1"/>
    </source>
</evidence>
<evidence type="ECO:0000313" key="2">
    <source>
        <dbReference type="EMBL" id="QJA76987.1"/>
    </source>
</evidence>
<sequence length="74" mass="8217">MAKTLKEVMVQIIVTKDEAGEVQVSETAHLTVSADEYPEFESRKGIPITLTPTQETAIINHIKNVVLPQAEEKK</sequence>